<evidence type="ECO:0000313" key="4">
    <source>
        <dbReference type="Proteomes" id="UP000244338"/>
    </source>
</evidence>
<dbReference type="InterPro" id="IPR036663">
    <property type="entry name" value="Fumarylacetoacetase_C_sf"/>
</dbReference>
<dbReference type="Proteomes" id="UP000244338">
    <property type="component" value="Unassembled WGS sequence"/>
</dbReference>
<accession>A0A2R6XXI8</accession>
<dbReference type="InterPro" id="IPR050772">
    <property type="entry name" value="Hydratase-Decarb/MhpD_sf"/>
</dbReference>
<gene>
    <name evidence="3" type="ORF">BSOLF_0111</name>
</gene>
<dbReference type="SUPFAM" id="SSF56529">
    <property type="entry name" value="FAH"/>
    <property type="match status" value="1"/>
</dbReference>
<reference evidence="4" key="1">
    <citation type="journal article" date="2018" name="Sci. Rep.">
        <title>Lignite coal burning seam in the remote Altai Mountains harbors a hydrogen-driven thermophilic microbial community.</title>
        <authorList>
            <person name="Kadnikov V.V."/>
            <person name="Mardanov A.V."/>
            <person name="Ivasenko D.A."/>
            <person name="Antsiferov D.V."/>
            <person name="Beletsky A.V."/>
            <person name="Karnachuk O.V."/>
            <person name="Ravin N.V."/>
        </authorList>
    </citation>
    <scope>NUCLEOTIDE SEQUENCE [LARGE SCALE GENOMIC DNA]</scope>
</reference>
<dbReference type="AlphaFoldDB" id="A0A2R6XXI8"/>
<dbReference type="GO" id="GO:0005737">
    <property type="term" value="C:cytoplasm"/>
    <property type="evidence" value="ECO:0007669"/>
    <property type="project" value="TreeGrafter"/>
</dbReference>
<dbReference type="Pfam" id="PF01557">
    <property type="entry name" value="FAA_hydrolase"/>
    <property type="match status" value="1"/>
</dbReference>
<evidence type="ECO:0000313" key="3">
    <source>
        <dbReference type="EMBL" id="PTQ55144.1"/>
    </source>
</evidence>
<dbReference type="GO" id="GO:0008684">
    <property type="term" value="F:2-oxopent-4-enoate hydratase activity"/>
    <property type="evidence" value="ECO:0007669"/>
    <property type="project" value="TreeGrafter"/>
</dbReference>
<dbReference type="InterPro" id="IPR011234">
    <property type="entry name" value="Fumarylacetoacetase-like_C"/>
</dbReference>
<dbReference type="PANTHER" id="PTHR30143">
    <property type="entry name" value="ACID HYDRATASE"/>
    <property type="match status" value="1"/>
</dbReference>
<dbReference type="EMBL" id="PEBX01000182">
    <property type="protein sequence ID" value="PTQ55144.1"/>
    <property type="molecule type" value="Genomic_DNA"/>
</dbReference>
<dbReference type="PANTHER" id="PTHR30143:SF0">
    <property type="entry name" value="2-KETO-4-PENTENOATE HYDRATASE"/>
    <property type="match status" value="1"/>
</dbReference>
<sequence length="257" mass="28427">MSTLHTLADRLRQAEKEKTAIPPLTADLPDLSIDEAYKIQMINTEKRLASGDEVVGKKIGLTSRAMQQLLGVDQPDYGYLFASMHHPLGKKLVWERLFQPKVEGEIAFIMRERLKGPGVTEDDVRHATQAVVPAIEIVDSRIQDWQIKLADTIADNASSGLFILGEKVRALDIMDLAEVKMRLYKNGEFVNEGKGSDVLGHPLKSVAWLANFLGRYGVALEKDEIVLSGAISAAVSCVPGDIIQIEFLDWESLSLQC</sequence>
<proteinExistence type="predicted"/>
<organism evidence="3 4">
    <name type="scientific">Candidatus Carbonibacillus altaicus</name>
    <dbReference type="NCBI Taxonomy" id="2163959"/>
    <lineage>
        <taxon>Bacteria</taxon>
        <taxon>Bacillati</taxon>
        <taxon>Bacillota</taxon>
        <taxon>Bacilli</taxon>
        <taxon>Bacillales</taxon>
        <taxon>Candidatus Carbonibacillus</taxon>
    </lineage>
</organism>
<protein>
    <submittedName>
        <fullName evidence="3">4-oxalocrotonate decarboxylase</fullName>
    </submittedName>
</protein>
<evidence type="ECO:0000256" key="1">
    <source>
        <dbReference type="ARBA" id="ARBA00023239"/>
    </source>
</evidence>
<comment type="caution">
    <text evidence="3">The sequence shown here is derived from an EMBL/GenBank/DDBJ whole genome shotgun (WGS) entry which is preliminary data.</text>
</comment>
<keyword evidence="1" id="KW-0456">Lyase</keyword>
<feature type="domain" description="Fumarylacetoacetase-like C-terminal" evidence="2">
    <location>
        <begin position="77"/>
        <end position="247"/>
    </location>
</feature>
<name>A0A2R6XXI8_9BACL</name>
<dbReference type="Gene3D" id="3.90.850.10">
    <property type="entry name" value="Fumarylacetoacetase-like, C-terminal domain"/>
    <property type="match status" value="1"/>
</dbReference>
<evidence type="ECO:0000259" key="2">
    <source>
        <dbReference type="Pfam" id="PF01557"/>
    </source>
</evidence>